<feature type="transmembrane region" description="Helical" evidence="6">
    <location>
        <begin position="471"/>
        <end position="494"/>
    </location>
</feature>
<keyword evidence="3 6" id="KW-1133">Transmembrane helix</keyword>
<proteinExistence type="predicted"/>
<feature type="region of interest" description="Disordered" evidence="5">
    <location>
        <begin position="385"/>
        <end position="426"/>
    </location>
</feature>
<dbReference type="Pfam" id="PF01490">
    <property type="entry name" value="Aa_trans"/>
    <property type="match status" value="2"/>
</dbReference>
<evidence type="ECO:0000256" key="2">
    <source>
        <dbReference type="ARBA" id="ARBA00022692"/>
    </source>
</evidence>
<feature type="transmembrane region" description="Helical" evidence="6">
    <location>
        <begin position="21"/>
        <end position="38"/>
    </location>
</feature>
<feature type="compositionally biased region" description="Acidic residues" evidence="5">
    <location>
        <begin position="391"/>
        <end position="405"/>
    </location>
</feature>
<sequence>MSIPRRSSRSPFLNKLSDFANVFKAFMGCGYLVMPFAFKQSGLILGIIGLVVIAYITDHCCVLIVKCKQAAIDQIINSTCPYDDESQESRILKKRKLKQRRNLELAMTYGDLGQIALGQWGCRIINTALIITQFSFCVDIFIFMGNTISRMFPVSNVNQTHTAENSSVLLTSSRMNHEGAPNAIFLILIPFPIVLLQTYVRNIRSLGPLSAIANACIILGFFSIFGFIFKDIDFGNIHKIRFWNFSTFPIFFGQLVGAYEGIGTILPIEASMNENRGNYRKYLHGVIFLMSVIFGSSGIFGYIHFTDNVDQLVSDNLPYGPLSVALQVTLCIAVLFTYPLQMYPIVEIAENFLFKETKKRSTLITSFNQEDEDLQHDKANVQYRGLVPGDESSEEESLEEPDCGDGESSAHVSSSNEGSALQKSDSAVVQRPGHLCKCDMGWSTWKRNILRSILVSFSFGVAYVGRNYYAYITALSGSIGSSLLAFILPCVFHLMIKRNTLPSYIVVKDIFLILFGIIAGIVGFVTTLTKMIK</sequence>
<dbReference type="OrthoDB" id="1684102at2759"/>
<organism evidence="8 9">
    <name type="scientific">Paramuricea clavata</name>
    <name type="common">Red gorgonian</name>
    <name type="synonym">Violescent sea-whip</name>
    <dbReference type="NCBI Taxonomy" id="317549"/>
    <lineage>
        <taxon>Eukaryota</taxon>
        <taxon>Metazoa</taxon>
        <taxon>Cnidaria</taxon>
        <taxon>Anthozoa</taxon>
        <taxon>Octocorallia</taxon>
        <taxon>Malacalcyonacea</taxon>
        <taxon>Plexauridae</taxon>
        <taxon>Paramuricea</taxon>
    </lineage>
</organism>
<evidence type="ECO:0000256" key="5">
    <source>
        <dbReference type="SAM" id="MobiDB-lite"/>
    </source>
</evidence>
<keyword evidence="2 6" id="KW-0812">Transmembrane</keyword>
<feature type="transmembrane region" description="Helical" evidence="6">
    <location>
        <begin position="44"/>
        <end position="65"/>
    </location>
</feature>
<dbReference type="EMBL" id="CACRXK020008344">
    <property type="protein sequence ID" value="CAB4014531.1"/>
    <property type="molecule type" value="Genomic_DNA"/>
</dbReference>
<dbReference type="PANTHER" id="PTHR22950">
    <property type="entry name" value="AMINO ACID TRANSPORTER"/>
    <property type="match status" value="1"/>
</dbReference>
<dbReference type="GO" id="GO:0005774">
    <property type="term" value="C:vacuolar membrane"/>
    <property type="evidence" value="ECO:0007669"/>
    <property type="project" value="TreeGrafter"/>
</dbReference>
<feature type="domain" description="Amino acid transporter transmembrane" evidence="7">
    <location>
        <begin position="19"/>
        <end position="70"/>
    </location>
</feature>
<comment type="subcellular location">
    <subcellularLocation>
        <location evidence="1">Membrane</location>
        <topology evidence="1">Multi-pass membrane protein</topology>
    </subcellularLocation>
</comment>
<protein>
    <recommendedName>
        <fullName evidence="7">Amino acid transporter transmembrane domain-containing protein</fullName>
    </recommendedName>
</protein>
<evidence type="ECO:0000256" key="1">
    <source>
        <dbReference type="ARBA" id="ARBA00004141"/>
    </source>
</evidence>
<dbReference type="Proteomes" id="UP001152795">
    <property type="component" value="Unassembled WGS sequence"/>
</dbReference>
<dbReference type="PANTHER" id="PTHR22950:SF700">
    <property type="entry name" value="AMINO ACID TRANSPORTER TRANSMEMBRANE DOMAIN-CONTAINING PROTEIN"/>
    <property type="match status" value="1"/>
</dbReference>
<dbReference type="InterPro" id="IPR013057">
    <property type="entry name" value="AA_transpt_TM"/>
</dbReference>
<evidence type="ECO:0000256" key="3">
    <source>
        <dbReference type="ARBA" id="ARBA00022989"/>
    </source>
</evidence>
<dbReference type="AlphaFoldDB" id="A0A7D9IMZ9"/>
<keyword evidence="9" id="KW-1185">Reference proteome</keyword>
<evidence type="ECO:0000313" key="8">
    <source>
        <dbReference type="EMBL" id="CAB4014531.1"/>
    </source>
</evidence>
<evidence type="ECO:0000313" key="9">
    <source>
        <dbReference type="Proteomes" id="UP001152795"/>
    </source>
</evidence>
<feature type="compositionally biased region" description="Polar residues" evidence="5">
    <location>
        <begin position="410"/>
        <end position="426"/>
    </location>
</feature>
<feature type="transmembrane region" description="Helical" evidence="6">
    <location>
        <begin position="449"/>
        <end position="465"/>
    </location>
</feature>
<feature type="transmembrane region" description="Helical" evidence="6">
    <location>
        <begin position="124"/>
        <end position="144"/>
    </location>
</feature>
<reference evidence="8" key="1">
    <citation type="submission" date="2020-04" db="EMBL/GenBank/DDBJ databases">
        <authorList>
            <person name="Alioto T."/>
            <person name="Alioto T."/>
            <person name="Gomez Garrido J."/>
        </authorList>
    </citation>
    <scope>NUCLEOTIDE SEQUENCE</scope>
    <source>
        <strain evidence="8">A484AB</strain>
    </source>
</reference>
<keyword evidence="4 6" id="KW-0472">Membrane</keyword>
<feature type="transmembrane region" description="Helical" evidence="6">
    <location>
        <begin position="249"/>
        <end position="270"/>
    </location>
</feature>
<dbReference type="GO" id="GO:0015179">
    <property type="term" value="F:L-amino acid transmembrane transporter activity"/>
    <property type="evidence" value="ECO:0007669"/>
    <property type="project" value="TreeGrafter"/>
</dbReference>
<name>A0A7D9IMZ9_PARCT</name>
<feature type="transmembrane region" description="Helical" evidence="6">
    <location>
        <begin position="179"/>
        <end position="199"/>
    </location>
</feature>
<gene>
    <name evidence="8" type="ORF">PACLA_8A019897</name>
</gene>
<feature type="transmembrane region" description="Helical" evidence="6">
    <location>
        <begin position="282"/>
        <end position="305"/>
    </location>
</feature>
<evidence type="ECO:0000256" key="4">
    <source>
        <dbReference type="ARBA" id="ARBA00023136"/>
    </source>
</evidence>
<feature type="domain" description="Amino acid transporter transmembrane" evidence="7">
    <location>
        <begin position="106"/>
        <end position="527"/>
    </location>
</feature>
<feature type="transmembrane region" description="Helical" evidence="6">
    <location>
        <begin position="211"/>
        <end position="229"/>
    </location>
</feature>
<comment type="caution">
    <text evidence="8">The sequence shown here is derived from an EMBL/GenBank/DDBJ whole genome shotgun (WGS) entry which is preliminary data.</text>
</comment>
<evidence type="ECO:0000259" key="7">
    <source>
        <dbReference type="Pfam" id="PF01490"/>
    </source>
</evidence>
<accession>A0A7D9IMZ9</accession>
<feature type="transmembrane region" description="Helical" evidence="6">
    <location>
        <begin position="506"/>
        <end position="528"/>
    </location>
</feature>
<evidence type="ECO:0000256" key="6">
    <source>
        <dbReference type="SAM" id="Phobius"/>
    </source>
</evidence>
<feature type="transmembrane region" description="Helical" evidence="6">
    <location>
        <begin position="317"/>
        <end position="338"/>
    </location>
</feature>